<dbReference type="SUPFAM" id="SSF89796">
    <property type="entry name" value="CoA-transferase family III (CaiB/BaiF)"/>
    <property type="match status" value="1"/>
</dbReference>
<keyword evidence="1" id="KW-0808">Transferase</keyword>
<evidence type="ECO:0000313" key="2">
    <source>
        <dbReference type="EMBL" id="SVA51930.1"/>
    </source>
</evidence>
<name>A0A381WHC8_9ZZZZ</name>
<accession>A0A381WHC8</accession>
<dbReference type="InterPro" id="IPR023606">
    <property type="entry name" value="CoA-Trfase_III_dom_1_sf"/>
</dbReference>
<dbReference type="PANTHER" id="PTHR48207:SF3">
    <property type="entry name" value="SUCCINATE--HYDROXYMETHYLGLUTARATE COA-TRANSFERASE"/>
    <property type="match status" value="1"/>
</dbReference>
<feature type="non-terminal residue" evidence="2">
    <location>
        <position position="238"/>
    </location>
</feature>
<proteinExistence type="predicted"/>
<dbReference type="EMBL" id="UINC01011823">
    <property type="protein sequence ID" value="SVA51930.1"/>
    <property type="molecule type" value="Genomic_DNA"/>
</dbReference>
<dbReference type="GO" id="GO:0008410">
    <property type="term" value="F:CoA-transferase activity"/>
    <property type="evidence" value="ECO:0007669"/>
    <property type="project" value="TreeGrafter"/>
</dbReference>
<dbReference type="InterPro" id="IPR050483">
    <property type="entry name" value="CoA-transferase_III_domain"/>
</dbReference>
<evidence type="ECO:0000256" key="1">
    <source>
        <dbReference type="ARBA" id="ARBA00022679"/>
    </source>
</evidence>
<evidence type="ECO:0008006" key="3">
    <source>
        <dbReference type="Google" id="ProtNLM"/>
    </source>
</evidence>
<gene>
    <name evidence="2" type="ORF">METZ01_LOCUS104784</name>
</gene>
<protein>
    <recommendedName>
        <fullName evidence="3">Carnitine dehydratase</fullName>
    </recommendedName>
</protein>
<dbReference type="AlphaFoldDB" id="A0A381WHC8"/>
<sequence>MPKNLMRVKEEEQINVQENPLSKNALEGVRVIDLSWIVAGPQCTRLLADFGAEVIKVENEAALDYCRNILPIDAEGSPNKSGLFNTLNRNKKSVTLNVMHPTGMEKLKELISISDVIVENFSSRVLEKWGLGYEDQKKIRPDIIYCSMSGFGHSGRDRDYVTWGPTAQALSGLTFMSGLPGEESAGWGFSYMDHTGGFYGALAILMALKHRNLTGKGQHLDLSQVEAGIGMTGTSILD</sequence>
<dbReference type="PANTHER" id="PTHR48207">
    <property type="entry name" value="SUCCINATE--HYDROXYMETHYLGLUTARATE COA-TRANSFERASE"/>
    <property type="match status" value="1"/>
</dbReference>
<dbReference type="Gene3D" id="3.40.50.10540">
    <property type="entry name" value="Crotonobetainyl-coa:carnitine coa-transferase, domain 1"/>
    <property type="match status" value="1"/>
</dbReference>
<dbReference type="InterPro" id="IPR003673">
    <property type="entry name" value="CoA-Trfase_fam_III"/>
</dbReference>
<organism evidence="2">
    <name type="scientific">marine metagenome</name>
    <dbReference type="NCBI Taxonomy" id="408172"/>
    <lineage>
        <taxon>unclassified sequences</taxon>
        <taxon>metagenomes</taxon>
        <taxon>ecological metagenomes</taxon>
    </lineage>
</organism>
<dbReference type="Pfam" id="PF02515">
    <property type="entry name" value="CoA_transf_3"/>
    <property type="match status" value="1"/>
</dbReference>
<reference evidence="2" key="1">
    <citation type="submission" date="2018-05" db="EMBL/GenBank/DDBJ databases">
        <authorList>
            <person name="Lanie J.A."/>
            <person name="Ng W.-L."/>
            <person name="Kazmierczak K.M."/>
            <person name="Andrzejewski T.M."/>
            <person name="Davidsen T.M."/>
            <person name="Wayne K.J."/>
            <person name="Tettelin H."/>
            <person name="Glass J.I."/>
            <person name="Rusch D."/>
            <person name="Podicherti R."/>
            <person name="Tsui H.-C.T."/>
            <person name="Winkler M.E."/>
        </authorList>
    </citation>
    <scope>NUCLEOTIDE SEQUENCE</scope>
</reference>